<dbReference type="KEGG" id="nfn:NFRAN_0077"/>
<proteinExistence type="predicted"/>
<evidence type="ECO:0000313" key="1">
    <source>
        <dbReference type="EMBL" id="VFJ12398.1"/>
    </source>
</evidence>
<name>A0A484I6N1_9ARCH</name>
<organism evidence="1 2">
    <name type="scientific">Candidatus Nitrosocosmicus franklandianus</name>
    <dbReference type="NCBI Taxonomy" id="1798806"/>
    <lineage>
        <taxon>Archaea</taxon>
        <taxon>Nitrososphaerota</taxon>
        <taxon>Nitrososphaeria</taxon>
        <taxon>Nitrososphaerales</taxon>
        <taxon>Nitrososphaeraceae</taxon>
        <taxon>Candidatus Nitrosocosmicus</taxon>
    </lineage>
</organism>
<gene>
    <name evidence="1" type="ORF">NFRAN_0077</name>
</gene>
<dbReference type="GeneID" id="39419671"/>
<accession>A0A484I6N1</accession>
<keyword evidence="2" id="KW-1185">Reference proteome</keyword>
<protein>
    <submittedName>
        <fullName evidence="1">Uncharacterized protein</fullName>
    </submittedName>
</protein>
<evidence type="ECO:0000313" key="2">
    <source>
        <dbReference type="Proteomes" id="UP000294299"/>
    </source>
</evidence>
<reference evidence="1 2" key="1">
    <citation type="submission" date="2019-02" db="EMBL/GenBank/DDBJ databases">
        <authorList>
            <person name="Lehtovirta-Morley E L."/>
        </authorList>
    </citation>
    <scope>NUCLEOTIDE SEQUENCE [LARGE SCALE GENOMIC DNA]</scope>
    <source>
        <strain evidence="1">NFRAN1</strain>
    </source>
</reference>
<dbReference type="Proteomes" id="UP000294299">
    <property type="component" value="Chromosome NFRAN"/>
</dbReference>
<dbReference type="RefSeq" id="WP_134482542.1">
    <property type="nucleotide sequence ID" value="NZ_LR216287.1"/>
</dbReference>
<sequence>MTLISSSSSRARGRYREPVGIEKRVKDYFSKLIDLGNCRRGVNNNNTIYFEMRTGLGSEHLERMNEQFGIFGNQIFLLQIEEKN</sequence>
<dbReference type="EMBL" id="LR216287">
    <property type="protein sequence ID" value="VFJ12398.1"/>
    <property type="molecule type" value="Genomic_DNA"/>
</dbReference>
<dbReference type="AlphaFoldDB" id="A0A484I6N1"/>